<accession>A0ABR9V344</accession>
<dbReference type="RefSeq" id="WP_193800469.1">
    <property type="nucleotide sequence ID" value="NZ_JADEWC010000010.1"/>
</dbReference>
<dbReference type="Proteomes" id="UP000654604">
    <property type="component" value="Unassembled WGS sequence"/>
</dbReference>
<keyword evidence="3" id="KW-1185">Reference proteome</keyword>
<proteinExistence type="predicted"/>
<sequence>MYTLPQPPLVLLAMGFFIGVTCGLAFESSLKIKVNYWSNQGKKGIKTDLSEISVLKVPFLGICLGICMFLAAGLEIFTYNRILSYSVSLPLTVFIGVLIWVQLKKLIVQLLEGGSQAIDLDSYF</sequence>
<gene>
    <name evidence="2" type="ORF">IQ215_06340</name>
</gene>
<comment type="caution">
    <text evidence="2">The sequence shown here is derived from an EMBL/GenBank/DDBJ whole genome shotgun (WGS) entry which is preliminary data.</text>
</comment>
<protein>
    <submittedName>
        <fullName evidence="2">Uncharacterized protein</fullName>
    </submittedName>
</protein>
<keyword evidence="1" id="KW-0812">Transmembrane</keyword>
<evidence type="ECO:0000313" key="3">
    <source>
        <dbReference type="Proteomes" id="UP000654604"/>
    </source>
</evidence>
<name>A0ABR9V344_9CHRO</name>
<evidence type="ECO:0000256" key="1">
    <source>
        <dbReference type="SAM" id="Phobius"/>
    </source>
</evidence>
<organism evidence="2 3">
    <name type="scientific">Cyanobacterium stanieri LEGE 03274</name>
    <dbReference type="NCBI Taxonomy" id="1828756"/>
    <lineage>
        <taxon>Bacteria</taxon>
        <taxon>Bacillati</taxon>
        <taxon>Cyanobacteriota</taxon>
        <taxon>Cyanophyceae</taxon>
        <taxon>Oscillatoriophycideae</taxon>
        <taxon>Chroococcales</taxon>
        <taxon>Geminocystaceae</taxon>
        <taxon>Cyanobacterium</taxon>
    </lineage>
</organism>
<dbReference type="EMBL" id="JADEWC010000010">
    <property type="protein sequence ID" value="MBE9222312.1"/>
    <property type="molecule type" value="Genomic_DNA"/>
</dbReference>
<evidence type="ECO:0000313" key="2">
    <source>
        <dbReference type="EMBL" id="MBE9222312.1"/>
    </source>
</evidence>
<reference evidence="2 3" key="1">
    <citation type="submission" date="2020-10" db="EMBL/GenBank/DDBJ databases">
        <authorList>
            <person name="Castelo-Branco R."/>
            <person name="Eusebio N."/>
            <person name="Adriana R."/>
            <person name="Vieira A."/>
            <person name="Brugerolle De Fraissinette N."/>
            <person name="Rezende De Castro R."/>
            <person name="Schneider M.P."/>
            <person name="Vasconcelos V."/>
            <person name="Leao P.N."/>
        </authorList>
    </citation>
    <scope>NUCLEOTIDE SEQUENCE [LARGE SCALE GENOMIC DNA]</scope>
    <source>
        <strain evidence="2 3">LEGE 03274</strain>
    </source>
</reference>
<feature type="transmembrane region" description="Helical" evidence="1">
    <location>
        <begin position="53"/>
        <end position="76"/>
    </location>
</feature>
<keyword evidence="1" id="KW-0472">Membrane</keyword>
<feature type="transmembrane region" description="Helical" evidence="1">
    <location>
        <begin position="12"/>
        <end position="32"/>
    </location>
</feature>
<feature type="transmembrane region" description="Helical" evidence="1">
    <location>
        <begin position="82"/>
        <end position="101"/>
    </location>
</feature>
<keyword evidence="1" id="KW-1133">Transmembrane helix</keyword>